<gene>
    <name evidence="1" type="ORF">PFISCL1PPCAC_14368</name>
</gene>
<evidence type="ECO:0000313" key="2">
    <source>
        <dbReference type="Proteomes" id="UP001432322"/>
    </source>
</evidence>
<feature type="non-terminal residue" evidence="1">
    <location>
        <position position="1"/>
    </location>
</feature>
<proteinExistence type="predicted"/>
<accession>A0AAV5VTQ3</accession>
<dbReference type="Proteomes" id="UP001432322">
    <property type="component" value="Unassembled WGS sequence"/>
</dbReference>
<reference evidence="1" key="1">
    <citation type="submission" date="2023-10" db="EMBL/GenBank/DDBJ databases">
        <title>Genome assembly of Pristionchus species.</title>
        <authorList>
            <person name="Yoshida K."/>
            <person name="Sommer R.J."/>
        </authorList>
    </citation>
    <scope>NUCLEOTIDE SEQUENCE</scope>
    <source>
        <strain evidence="1">RS5133</strain>
    </source>
</reference>
<dbReference type="EMBL" id="BTSY01000004">
    <property type="protein sequence ID" value="GMT23071.1"/>
    <property type="molecule type" value="Genomic_DNA"/>
</dbReference>
<comment type="caution">
    <text evidence="1">The sequence shown here is derived from an EMBL/GenBank/DDBJ whole genome shotgun (WGS) entry which is preliminary data.</text>
</comment>
<keyword evidence="2" id="KW-1185">Reference proteome</keyword>
<dbReference type="AlphaFoldDB" id="A0AAV5VTQ3"/>
<evidence type="ECO:0000313" key="1">
    <source>
        <dbReference type="EMBL" id="GMT23071.1"/>
    </source>
</evidence>
<organism evidence="1 2">
    <name type="scientific">Pristionchus fissidentatus</name>
    <dbReference type="NCBI Taxonomy" id="1538716"/>
    <lineage>
        <taxon>Eukaryota</taxon>
        <taxon>Metazoa</taxon>
        <taxon>Ecdysozoa</taxon>
        <taxon>Nematoda</taxon>
        <taxon>Chromadorea</taxon>
        <taxon>Rhabditida</taxon>
        <taxon>Rhabditina</taxon>
        <taxon>Diplogasteromorpha</taxon>
        <taxon>Diplogasteroidea</taxon>
        <taxon>Neodiplogasteridae</taxon>
        <taxon>Pristionchus</taxon>
    </lineage>
</organism>
<name>A0AAV5VTQ3_9BILA</name>
<sequence>SSITFLPMPKSRRMEMAARRFSLQMSSTERSEPELGANENASCTILFCGRPTKSSPLSTNASLTISKSVSCTYGMGEKTV</sequence>
<protein>
    <submittedName>
        <fullName evidence="1">Uncharacterized protein</fullName>
    </submittedName>
</protein>